<dbReference type="NCBIfam" id="NF033573">
    <property type="entry name" value="transpos_IS200"/>
    <property type="match status" value="1"/>
</dbReference>
<name>A0A841RTB4_9BACI</name>
<dbReference type="AlphaFoldDB" id="A0A841RTB4"/>
<accession>A0A841RTB4</accession>
<dbReference type="Gene3D" id="3.30.70.1290">
    <property type="entry name" value="Transposase IS200-like"/>
    <property type="match status" value="1"/>
</dbReference>
<gene>
    <name evidence="2" type="ORF">GGQ92_003308</name>
</gene>
<protein>
    <submittedName>
        <fullName evidence="2">Putative transposase</fullName>
    </submittedName>
</protein>
<dbReference type="InterPro" id="IPR002686">
    <property type="entry name" value="Transposase_17"/>
</dbReference>
<dbReference type="Proteomes" id="UP000572212">
    <property type="component" value="Unassembled WGS sequence"/>
</dbReference>
<organism evidence="2 3">
    <name type="scientific">Gracilibacillus halotolerans</name>
    <dbReference type="NCBI Taxonomy" id="74386"/>
    <lineage>
        <taxon>Bacteria</taxon>
        <taxon>Bacillati</taxon>
        <taxon>Bacillota</taxon>
        <taxon>Bacilli</taxon>
        <taxon>Bacillales</taxon>
        <taxon>Bacillaceae</taxon>
        <taxon>Gracilibacillus</taxon>
    </lineage>
</organism>
<evidence type="ECO:0000259" key="1">
    <source>
        <dbReference type="SMART" id="SM01321"/>
    </source>
</evidence>
<feature type="domain" description="Transposase IS200-like" evidence="1">
    <location>
        <begin position="12"/>
        <end position="129"/>
    </location>
</feature>
<dbReference type="InterPro" id="IPR036515">
    <property type="entry name" value="Transposase_17_sf"/>
</dbReference>
<dbReference type="SUPFAM" id="SSF143422">
    <property type="entry name" value="Transposase IS200-like"/>
    <property type="match status" value="1"/>
</dbReference>
<dbReference type="EMBL" id="JACHON010000055">
    <property type="protein sequence ID" value="MBB6514455.1"/>
    <property type="molecule type" value="Genomic_DNA"/>
</dbReference>
<evidence type="ECO:0000313" key="3">
    <source>
        <dbReference type="Proteomes" id="UP000572212"/>
    </source>
</evidence>
<reference evidence="2 3" key="1">
    <citation type="submission" date="2020-08" db="EMBL/GenBank/DDBJ databases">
        <title>Genomic Encyclopedia of Type Strains, Phase IV (KMG-IV): sequencing the most valuable type-strain genomes for metagenomic binning, comparative biology and taxonomic classification.</title>
        <authorList>
            <person name="Goeker M."/>
        </authorList>
    </citation>
    <scope>NUCLEOTIDE SEQUENCE [LARGE SCALE GENOMIC DNA]</scope>
    <source>
        <strain evidence="2 3">DSM 11805</strain>
    </source>
</reference>
<dbReference type="GO" id="GO:0006313">
    <property type="term" value="P:DNA transposition"/>
    <property type="evidence" value="ECO:0007669"/>
    <property type="project" value="InterPro"/>
</dbReference>
<dbReference type="GO" id="GO:0004803">
    <property type="term" value="F:transposase activity"/>
    <property type="evidence" value="ECO:0007669"/>
    <property type="project" value="InterPro"/>
</dbReference>
<evidence type="ECO:0000313" key="2">
    <source>
        <dbReference type="EMBL" id="MBB6514455.1"/>
    </source>
</evidence>
<dbReference type="Pfam" id="PF01797">
    <property type="entry name" value="Y1_Tnp"/>
    <property type="match status" value="1"/>
</dbReference>
<comment type="caution">
    <text evidence="2">The sequence shown here is derived from an EMBL/GenBank/DDBJ whole genome shotgun (WGS) entry which is preliminary data.</text>
</comment>
<sequence length="132" mass="15737">MSDKYIHKKGIVYLNQYHIIFCPKYRRKVLVGDIEKDLKKILYEVAEENDIEIKALEIMPDHVHIFISFDPRQHIHSLVQKFKGKSSRILREKYPKLKSKIPSLWTRSYFCCTVGHISEETIVKYIEDQKSI</sequence>
<keyword evidence="3" id="KW-1185">Reference proteome</keyword>
<dbReference type="PANTHER" id="PTHR33360:SF2">
    <property type="entry name" value="TRANSPOSASE FOR INSERTION SEQUENCE ELEMENT IS200"/>
    <property type="match status" value="1"/>
</dbReference>
<proteinExistence type="predicted"/>
<dbReference type="SMART" id="SM01321">
    <property type="entry name" value="Y1_Tnp"/>
    <property type="match status" value="1"/>
</dbReference>
<dbReference type="GO" id="GO:0003677">
    <property type="term" value="F:DNA binding"/>
    <property type="evidence" value="ECO:0007669"/>
    <property type="project" value="InterPro"/>
</dbReference>
<dbReference type="PANTHER" id="PTHR33360">
    <property type="entry name" value="TRANSPOSASE FOR INSERTION SEQUENCE ELEMENT IS200"/>
    <property type="match status" value="1"/>
</dbReference>
<dbReference type="RefSeq" id="WP_184251360.1">
    <property type="nucleotide sequence ID" value="NZ_BAAACU010000001.1"/>
</dbReference>